<name>A0A0E9XMR7_ANGAN</name>
<dbReference type="AlphaFoldDB" id="A0A0E9XMR7"/>
<sequence>MEGMLAVWSPALAESFLIPDITGDETTLLLLLKSHWKTVV</sequence>
<proteinExistence type="predicted"/>
<organism evidence="1">
    <name type="scientific">Anguilla anguilla</name>
    <name type="common">European freshwater eel</name>
    <name type="synonym">Muraena anguilla</name>
    <dbReference type="NCBI Taxonomy" id="7936"/>
    <lineage>
        <taxon>Eukaryota</taxon>
        <taxon>Metazoa</taxon>
        <taxon>Chordata</taxon>
        <taxon>Craniata</taxon>
        <taxon>Vertebrata</taxon>
        <taxon>Euteleostomi</taxon>
        <taxon>Actinopterygii</taxon>
        <taxon>Neopterygii</taxon>
        <taxon>Teleostei</taxon>
        <taxon>Anguilliformes</taxon>
        <taxon>Anguillidae</taxon>
        <taxon>Anguilla</taxon>
    </lineage>
</organism>
<reference evidence="1" key="2">
    <citation type="journal article" date="2015" name="Fish Shellfish Immunol.">
        <title>Early steps in the European eel (Anguilla anguilla)-Vibrio vulnificus interaction in the gills: Role of the RtxA13 toxin.</title>
        <authorList>
            <person name="Callol A."/>
            <person name="Pajuelo D."/>
            <person name="Ebbesson L."/>
            <person name="Teles M."/>
            <person name="MacKenzie S."/>
            <person name="Amaro C."/>
        </authorList>
    </citation>
    <scope>NUCLEOTIDE SEQUENCE</scope>
</reference>
<protein>
    <submittedName>
        <fullName evidence="1">Uncharacterized protein</fullName>
    </submittedName>
</protein>
<dbReference type="EMBL" id="GBXM01004856">
    <property type="protein sequence ID" value="JAI03722.1"/>
    <property type="molecule type" value="Transcribed_RNA"/>
</dbReference>
<evidence type="ECO:0000313" key="1">
    <source>
        <dbReference type="EMBL" id="JAI03722.1"/>
    </source>
</evidence>
<accession>A0A0E9XMR7</accession>
<reference evidence="1" key="1">
    <citation type="submission" date="2014-11" db="EMBL/GenBank/DDBJ databases">
        <authorList>
            <person name="Amaro Gonzalez C."/>
        </authorList>
    </citation>
    <scope>NUCLEOTIDE SEQUENCE</scope>
</reference>